<dbReference type="Proteomes" id="UP001159363">
    <property type="component" value="Chromosome 3"/>
</dbReference>
<comment type="caution">
    <text evidence="1">The sequence shown here is derived from an EMBL/GenBank/DDBJ whole genome shotgun (WGS) entry which is preliminary data.</text>
</comment>
<evidence type="ECO:0000313" key="1">
    <source>
        <dbReference type="EMBL" id="KAJ8890150.1"/>
    </source>
</evidence>
<protein>
    <submittedName>
        <fullName evidence="1">Uncharacterized protein</fullName>
    </submittedName>
</protein>
<reference evidence="1 2" key="1">
    <citation type="submission" date="2023-02" db="EMBL/GenBank/DDBJ databases">
        <title>LHISI_Scaffold_Assembly.</title>
        <authorList>
            <person name="Stuart O.P."/>
            <person name="Cleave R."/>
            <person name="Magrath M.J.L."/>
            <person name="Mikheyev A.S."/>
        </authorList>
    </citation>
    <scope>NUCLEOTIDE SEQUENCE [LARGE SCALE GENOMIC DNA]</scope>
    <source>
        <strain evidence="1">Daus_M_001</strain>
        <tissue evidence="1">Leg muscle</tissue>
    </source>
</reference>
<keyword evidence="2" id="KW-1185">Reference proteome</keyword>
<sequence>MYRHRQLCLQEIVPVPPLDDMAAFPDLYSGFSKQLSVGSHILCCIILSICLDSAKTLLVSDGTTQVASRITGARVSLHSAIGRRAPADVLVVGVHATVPIGLRTLSLSATSYARRSTYTPKPVSTAEQRNKISSKVGLDVLMFRDSTDIIGSVLCRSLATKNVMYTGRLWSPILELQGHSGYTLMEWLITPMRSYLASTFCESDPNLQETYLNSVRLDATWLSKTTLNLVYIMMKISEGVIREAVQLRPVHFITIALPRPGPRRRVHAQLSLQMASASLDERSTRPLYPSPATMTALCLLDGPLTVYVTRAHKVRVPCPCLQTGNPYTTRIATHAAEGPLAVTSDTQFISYILFVYTVNIARITDNVTEMYSKYTETQSILMYNLAEPAYESLEWPTVCWDQLEGSRTVPAAVSVMPSKMADND</sequence>
<organism evidence="1 2">
    <name type="scientific">Dryococelus australis</name>
    <dbReference type="NCBI Taxonomy" id="614101"/>
    <lineage>
        <taxon>Eukaryota</taxon>
        <taxon>Metazoa</taxon>
        <taxon>Ecdysozoa</taxon>
        <taxon>Arthropoda</taxon>
        <taxon>Hexapoda</taxon>
        <taxon>Insecta</taxon>
        <taxon>Pterygota</taxon>
        <taxon>Neoptera</taxon>
        <taxon>Polyneoptera</taxon>
        <taxon>Phasmatodea</taxon>
        <taxon>Verophasmatodea</taxon>
        <taxon>Anareolatae</taxon>
        <taxon>Phasmatidae</taxon>
        <taxon>Eurycanthinae</taxon>
        <taxon>Dryococelus</taxon>
    </lineage>
</organism>
<evidence type="ECO:0000313" key="2">
    <source>
        <dbReference type="Proteomes" id="UP001159363"/>
    </source>
</evidence>
<accession>A0ABQ9I0H3</accession>
<name>A0ABQ9I0H3_9NEOP</name>
<dbReference type="EMBL" id="JARBHB010000003">
    <property type="protein sequence ID" value="KAJ8890150.1"/>
    <property type="molecule type" value="Genomic_DNA"/>
</dbReference>
<gene>
    <name evidence="1" type="ORF">PR048_009657</name>
</gene>
<proteinExistence type="predicted"/>